<feature type="non-terminal residue" evidence="2">
    <location>
        <position position="1"/>
    </location>
</feature>
<reference evidence="2" key="1">
    <citation type="submission" date="2021-06" db="EMBL/GenBank/DDBJ databases">
        <authorList>
            <person name="Hodson N. C."/>
            <person name="Mongue J. A."/>
            <person name="Jaron S. K."/>
        </authorList>
    </citation>
    <scope>NUCLEOTIDE SEQUENCE</scope>
</reference>
<gene>
    <name evidence="2" type="ORF">AFUS01_LOCUS6317</name>
</gene>
<dbReference type="PANTHER" id="PTHR47331">
    <property type="entry name" value="PHD-TYPE DOMAIN-CONTAINING PROTEIN"/>
    <property type="match status" value="1"/>
</dbReference>
<evidence type="ECO:0000259" key="1">
    <source>
        <dbReference type="Pfam" id="PF18701"/>
    </source>
</evidence>
<proteinExistence type="predicted"/>
<dbReference type="OrthoDB" id="5984724at2759"/>
<sequence length="341" mass="39304">IQVYTMCVLRYEFYVLNHAFVVHRPGIKRARKFMSCLIEILPCQRTYGSGLIPPSISLGTSTTQTQHHAEVKFFYNEGIIGWSQIRSLLDNSRMGMSTTAKNGIAKISSFEETVRSDYDTNFIGASRQLQKIYTATLSTDFHDTVSKSISNDCITWFFHPAAAPRIGGLWEAAVKSAKFILNRVLKSHVFNFEEYDTILKEVEACMNSRPMCPVCTDPTDYEALTPCHFIIGEPLKANPELDLTPIKTNRLRRWQLQQQLKQHLWKRWHLEYLQQLQKRTTWKQDQPIVNIGDLVVLLEDNTLPQLWKLARVIQVHLDSDDPKKLVRTVGVKQLTEHTNLL</sequence>
<evidence type="ECO:0000313" key="3">
    <source>
        <dbReference type="Proteomes" id="UP000708208"/>
    </source>
</evidence>
<name>A0A8J2JAU8_9HEXA</name>
<dbReference type="Pfam" id="PF13896">
    <property type="entry name" value="Glyco_transf_49"/>
    <property type="match status" value="1"/>
</dbReference>
<evidence type="ECO:0000313" key="2">
    <source>
        <dbReference type="EMBL" id="CAG7716830.1"/>
    </source>
</evidence>
<dbReference type="EMBL" id="CAJVCH010041582">
    <property type="protein sequence ID" value="CAG7716830.1"/>
    <property type="molecule type" value="Genomic_DNA"/>
</dbReference>
<keyword evidence="3" id="KW-1185">Reference proteome</keyword>
<feature type="domain" description="DUF5641" evidence="1">
    <location>
        <begin position="252"/>
        <end position="334"/>
    </location>
</feature>
<dbReference type="InterPro" id="IPR040676">
    <property type="entry name" value="DUF5641"/>
</dbReference>
<dbReference type="AlphaFoldDB" id="A0A8J2JAU8"/>
<organism evidence="2 3">
    <name type="scientific">Allacma fusca</name>
    <dbReference type="NCBI Taxonomy" id="39272"/>
    <lineage>
        <taxon>Eukaryota</taxon>
        <taxon>Metazoa</taxon>
        <taxon>Ecdysozoa</taxon>
        <taxon>Arthropoda</taxon>
        <taxon>Hexapoda</taxon>
        <taxon>Collembola</taxon>
        <taxon>Symphypleona</taxon>
        <taxon>Sminthuridae</taxon>
        <taxon>Allacma</taxon>
    </lineage>
</organism>
<dbReference type="Proteomes" id="UP000708208">
    <property type="component" value="Unassembled WGS sequence"/>
</dbReference>
<comment type="caution">
    <text evidence="2">The sequence shown here is derived from an EMBL/GenBank/DDBJ whole genome shotgun (WGS) entry which is preliminary data.</text>
</comment>
<protein>
    <recommendedName>
        <fullName evidence="1">DUF5641 domain-containing protein</fullName>
    </recommendedName>
</protein>
<accession>A0A8J2JAU8</accession>
<dbReference type="Pfam" id="PF18701">
    <property type="entry name" value="DUF5641"/>
    <property type="match status" value="1"/>
</dbReference>